<gene>
    <name evidence="2" type="ORF">AQUCO_01000324v1</name>
</gene>
<keyword evidence="1" id="KW-1133">Transmembrane helix</keyword>
<accession>A0A2G5E9D4</accession>
<feature type="non-terminal residue" evidence="2">
    <location>
        <position position="1"/>
    </location>
</feature>
<sequence length="539" mass="61593">RLCRLINDSLRSFAVQIQLTKEKEKDVLITLSQISREIRGWEDEQESDSDHDVEQQYSGDYHDCLADIVCLLVTFLTDESQYVRHSTSNVLVGVSNFIANSECKWDEFLRILCVCLEVSMSTILSSTSGVTGSTESDDDSSSLFLHVRKMMVNVNWYTVAGLVRTLRTILKNLNQCPDGELLEVYCKSVDVCLTNIPWELMNGIPIARSSESQIRSSNDLFCHGKVGSPVSRYVFLGTLLQLFCSLVRLITSVEVSTSDKHPVLCTMTNLVPKLLYWCSHQQEQSNRMCSSHYLRHKILMLMIRLSFHVHQETSFLVLWLQLLHEYFEDLLHQPITGCQADLDDCLEGSPFLSCVPDGQENHRMADRHLQRQAIFLFLKCSIGLINLGKETATNGSCASSDSCLTNHLESDQECCTWKKGSVELSEWLERHLPLETLVDHGMYLGKCRHFAISFIQLYMAEDDLLFEVLLHLSSLPFPLERKDFKENDKVFDKVKEDVGFRLSKVFNPVHLFHLFLAEVSLFCIHILGSCYIIFHGYVS</sequence>
<keyword evidence="1" id="KW-0472">Membrane</keyword>
<name>A0A2G5E9D4_AQUCA</name>
<dbReference type="PANTHER" id="PTHR16057">
    <property type="entry name" value="WINS1, 2 PROTEIN"/>
    <property type="match status" value="1"/>
</dbReference>
<dbReference type="AlphaFoldDB" id="A0A2G5E9D4"/>
<dbReference type="PANTHER" id="PTHR16057:SF1">
    <property type="entry name" value="PROTEIN LINES HOMOLOG 1"/>
    <property type="match status" value="1"/>
</dbReference>
<evidence type="ECO:0000313" key="2">
    <source>
        <dbReference type="EMBL" id="PIA52376.1"/>
    </source>
</evidence>
<evidence type="ECO:0000313" key="3">
    <source>
        <dbReference type="Proteomes" id="UP000230069"/>
    </source>
</evidence>
<evidence type="ECO:0000256" key="1">
    <source>
        <dbReference type="SAM" id="Phobius"/>
    </source>
</evidence>
<feature type="transmembrane region" description="Helical" evidence="1">
    <location>
        <begin position="511"/>
        <end position="534"/>
    </location>
</feature>
<dbReference type="OrthoDB" id="8251209at2759"/>
<dbReference type="Proteomes" id="UP000230069">
    <property type="component" value="Unassembled WGS sequence"/>
</dbReference>
<protein>
    <recommendedName>
        <fullName evidence="4">Protein Lines C-terminal domain-containing protein</fullName>
    </recommendedName>
</protein>
<organism evidence="2 3">
    <name type="scientific">Aquilegia coerulea</name>
    <name type="common">Rocky mountain columbine</name>
    <dbReference type="NCBI Taxonomy" id="218851"/>
    <lineage>
        <taxon>Eukaryota</taxon>
        <taxon>Viridiplantae</taxon>
        <taxon>Streptophyta</taxon>
        <taxon>Embryophyta</taxon>
        <taxon>Tracheophyta</taxon>
        <taxon>Spermatophyta</taxon>
        <taxon>Magnoliopsida</taxon>
        <taxon>Ranunculales</taxon>
        <taxon>Ranunculaceae</taxon>
        <taxon>Thalictroideae</taxon>
        <taxon>Aquilegia</taxon>
    </lineage>
</organism>
<keyword evidence="3" id="KW-1185">Reference proteome</keyword>
<reference evidence="2 3" key="1">
    <citation type="submission" date="2017-09" db="EMBL/GenBank/DDBJ databases">
        <title>WGS assembly of Aquilegia coerulea Goldsmith.</title>
        <authorList>
            <person name="Hodges S."/>
            <person name="Kramer E."/>
            <person name="Nordborg M."/>
            <person name="Tomkins J."/>
            <person name="Borevitz J."/>
            <person name="Derieg N."/>
            <person name="Yan J."/>
            <person name="Mihaltcheva S."/>
            <person name="Hayes R.D."/>
            <person name="Rokhsar D."/>
        </authorList>
    </citation>
    <scope>NUCLEOTIDE SEQUENCE [LARGE SCALE GENOMIC DNA]</scope>
    <source>
        <strain evidence="3">cv. Goldsmith</strain>
    </source>
</reference>
<dbReference type="InterPro" id="IPR024875">
    <property type="entry name" value="Protein_Lines"/>
</dbReference>
<evidence type="ECO:0008006" key="4">
    <source>
        <dbReference type="Google" id="ProtNLM"/>
    </source>
</evidence>
<dbReference type="EMBL" id="KZ305027">
    <property type="protein sequence ID" value="PIA52376.1"/>
    <property type="molecule type" value="Genomic_DNA"/>
</dbReference>
<proteinExistence type="predicted"/>
<keyword evidence="1" id="KW-0812">Transmembrane</keyword>